<dbReference type="InterPro" id="IPR053165">
    <property type="entry name" value="HSI-I_assembly_Hcp1"/>
</dbReference>
<name>A0ABS3WER5_9BACL</name>
<reference evidence="2 3" key="1">
    <citation type="submission" date="2021-03" db="EMBL/GenBank/DDBJ databases">
        <title>Paenibacillus artemisicola MWE-103 whole genome sequence.</title>
        <authorList>
            <person name="Ham Y.J."/>
        </authorList>
    </citation>
    <scope>NUCLEOTIDE SEQUENCE [LARGE SCALE GENOMIC DNA]</scope>
    <source>
        <strain evidence="2 3">MWE-103</strain>
    </source>
</reference>
<dbReference type="Gene3D" id="2.30.110.20">
    <property type="entry name" value="Hcp1-like"/>
    <property type="match status" value="1"/>
</dbReference>
<dbReference type="InterPro" id="IPR008514">
    <property type="entry name" value="T6SS_Hcp"/>
</dbReference>
<dbReference type="Pfam" id="PF05638">
    <property type="entry name" value="T6SS_HCP"/>
    <property type="match status" value="1"/>
</dbReference>
<dbReference type="Proteomes" id="UP000670947">
    <property type="component" value="Unassembled WGS sequence"/>
</dbReference>
<evidence type="ECO:0000256" key="1">
    <source>
        <dbReference type="SAM" id="SignalP"/>
    </source>
</evidence>
<sequence>MFPRKKLQVLALLLAVAVFAALLPATAFGAPGAPKGIYLVLDGIKGETRAEAVKDGIDILSFSFGAANTVSAGGGAGGGAGKPEYTDLSLMKYLDAASLPLLKNLSEGKAIKSGKLYIYNGASDKPVLTIDMKSVFVTSQQLSSSNGERPTESLSLKFAQATFTYNVVGPDGRVVTTQTVDIGVGPKG</sequence>
<dbReference type="SUPFAM" id="SSF141452">
    <property type="entry name" value="Hcp1-like"/>
    <property type="match status" value="1"/>
</dbReference>
<evidence type="ECO:0000313" key="3">
    <source>
        <dbReference type="Proteomes" id="UP000670947"/>
    </source>
</evidence>
<comment type="caution">
    <text evidence="2">The sequence shown here is derived from an EMBL/GenBank/DDBJ whole genome shotgun (WGS) entry which is preliminary data.</text>
</comment>
<accession>A0ABS3WER5</accession>
<keyword evidence="1" id="KW-0732">Signal</keyword>
<organism evidence="2 3">
    <name type="scientific">Paenibacillus artemisiicola</name>
    <dbReference type="NCBI Taxonomy" id="1172618"/>
    <lineage>
        <taxon>Bacteria</taxon>
        <taxon>Bacillati</taxon>
        <taxon>Bacillota</taxon>
        <taxon>Bacilli</taxon>
        <taxon>Bacillales</taxon>
        <taxon>Paenibacillaceae</taxon>
        <taxon>Paenibacillus</taxon>
    </lineage>
</organism>
<protein>
    <submittedName>
        <fullName evidence="2">Type VI secretion system tube protein Hcp</fullName>
    </submittedName>
</protein>
<feature type="signal peptide" evidence="1">
    <location>
        <begin position="1"/>
        <end position="29"/>
    </location>
</feature>
<dbReference type="PANTHER" id="PTHR36152:SF1">
    <property type="entry name" value="UBIQUITIN-LIKE DOMAIN-CONTAINING PROTEIN"/>
    <property type="match status" value="1"/>
</dbReference>
<gene>
    <name evidence="2" type="ORF">I8J29_21560</name>
</gene>
<dbReference type="EMBL" id="JAGGDJ010000023">
    <property type="protein sequence ID" value="MBO7746807.1"/>
    <property type="molecule type" value="Genomic_DNA"/>
</dbReference>
<feature type="chain" id="PRO_5045913570" evidence="1">
    <location>
        <begin position="30"/>
        <end position="188"/>
    </location>
</feature>
<evidence type="ECO:0000313" key="2">
    <source>
        <dbReference type="EMBL" id="MBO7746807.1"/>
    </source>
</evidence>
<keyword evidence="3" id="KW-1185">Reference proteome</keyword>
<dbReference type="InterPro" id="IPR036624">
    <property type="entry name" value="Hcp1-lik_sf"/>
</dbReference>
<dbReference type="PANTHER" id="PTHR36152">
    <property type="entry name" value="CYTOPLASMIC PROTEIN-RELATED"/>
    <property type="match status" value="1"/>
</dbReference>
<dbReference type="RefSeq" id="WP_208849548.1">
    <property type="nucleotide sequence ID" value="NZ_JAGGDJ010000023.1"/>
</dbReference>
<proteinExistence type="predicted"/>